<dbReference type="eggNOG" id="ENOG50348D5">
    <property type="taxonomic scope" value="Bacteria"/>
</dbReference>
<protein>
    <submittedName>
        <fullName evidence="1">Uncharacterized protein</fullName>
    </submittedName>
</protein>
<organism evidence="1 2">
    <name type="scientific">Phormidium nigroviride PCC 7112</name>
    <dbReference type="NCBI Taxonomy" id="179408"/>
    <lineage>
        <taxon>Bacteria</taxon>
        <taxon>Bacillati</taxon>
        <taxon>Cyanobacteriota</taxon>
        <taxon>Cyanophyceae</taxon>
        <taxon>Oscillatoriophycideae</taxon>
        <taxon>Oscillatoriales</taxon>
        <taxon>Oscillatoriaceae</taxon>
        <taxon>Phormidium</taxon>
    </lineage>
</organism>
<dbReference type="Proteomes" id="UP000010478">
    <property type="component" value="Chromosome"/>
</dbReference>
<name>K9VNX6_9CYAN</name>
<reference evidence="1 2" key="1">
    <citation type="submission" date="2012-05" db="EMBL/GenBank/DDBJ databases">
        <title>Finished chromosome of genome of Oscillatoria sp. PCC 7112.</title>
        <authorList>
            <consortium name="US DOE Joint Genome Institute"/>
            <person name="Gugger M."/>
            <person name="Coursin T."/>
            <person name="Rippka R."/>
            <person name="Tandeau De Marsac N."/>
            <person name="Huntemann M."/>
            <person name="Wei C.-L."/>
            <person name="Han J."/>
            <person name="Detter J.C."/>
            <person name="Han C."/>
            <person name="Tapia R."/>
            <person name="Davenport K."/>
            <person name="Daligault H."/>
            <person name="Erkkila T."/>
            <person name="Gu W."/>
            <person name="Munk A.C.C."/>
            <person name="Teshima H."/>
            <person name="Xu Y."/>
            <person name="Chain P."/>
            <person name="Chen A."/>
            <person name="Krypides N."/>
            <person name="Mavromatis K."/>
            <person name="Markowitz V."/>
            <person name="Szeto E."/>
            <person name="Ivanova N."/>
            <person name="Mikhailova N."/>
            <person name="Ovchinnikova G."/>
            <person name="Pagani I."/>
            <person name="Pati A."/>
            <person name="Goodwin L."/>
            <person name="Peters L."/>
            <person name="Pitluck S."/>
            <person name="Woyke T."/>
            <person name="Kerfeld C."/>
        </authorList>
    </citation>
    <scope>NUCLEOTIDE SEQUENCE [LARGE SCALE GENOMIC DNA]</scope>
    <source>
        <strain evidence="1 2">PCC 7112</strain>
    </source>
</reference>
<gene>
    <name evidence="1" type="ORF">Osc7112_5580</name>
</gene>
<dbReference type="EMBL" id="CP003614">
    <property type="protein sequence ID" value="AFZ09803.1"/>
    <property type="molecule type" value="Genomic_DNA"/>
</dbReference>
<evidence type="ECO:0000313" key="1">
    <source>
        <dbReference type="EMBL" id="AFZ09803.1"/>
    </source>
</evidence>
<evidence type="ECO:0000313" key="2">
    <source>
        <dbReference type="Proteomes" id="UP000010478"/>
    </source>
</evidence>
<dbReference type="HOGENOM" id="CLU_3082585_0_0_3"/>
<dbReference type="STRING" id="179408.Osc7112_5580"/>
<proteinExistence type="predicted"/>
<accession>K9VNX6</accession>
<dbReference type="KEGG" id="oni:Osc7112_5580"/>
<dbReference type="AlphaFoldDB" id="K9VNX6"/>
<sequence length="52" mass="6144" precursor="true">MSVQISFAQVCSYRIELNMRLNVIFSELVPQPSFFKLITRFGKVFLEWEPGF</sequence>
<keyword evidence="2" id="KW-1185">Reference proteome</keyword>